<dbReference type="STRING" id="1058.SAMN05421783_12547"/>
<feature type="domain" description="N-acetyltransferase" evidence="4">
    <location>
        <begin position="6"/>
        <end position="74"/>
    </location>
</feature>
<dbReference type="PANTHER" id="PTHR43792">
    <property type="entry name" value="GNAT FAMILY, PUTATIVE (AFU_ORTHOLOGUE AFUA_3G00765)-RELATED-RELATED"/>
    <property type="match status" value="1"/>
</dbReference>
<sequence>MDSPSSVRDIDREHSLAEPSFWLAVEFRGRGFMAEALAAVLRYAFLDLDLNRVYAYHMVRNPTSGRVLSRLGFQVEGLLRQRVRKWGLFEDVVLQALLRSNRHDSVGPSD</sequence>
<comment type="similarity">
    <text evidence="3">Belongs to the acetyltransferase family. RimJ subfamily.</text>
</comment>
<dbReference type="Gene3D" id="3.40.630.30">
    <property type="match status" value="1"/>
</dbReference>
<protein>
    <submittedName>
        <fullName evidence="5">Acetyltransferase (GNAT) domain-containing protein</fullName>
    </submittedName>
</protein>
<organism evidence="5 6">
    <name type="scientific">Thiocapsa roseopersicina</name>
    <dbReference type="NCBI Taxonomy" id="1058"/>
    <lineage>
        <taxon>Bacteria</taxon>
        <taxon>Pseudomonadati</taxon>
        <taxon>Pseudomonadota</taxon>
        <taxon>Gammaproteobacteria</taxon>
        <taxon>Chromatiales</taxon>
        <taxon>Chromatiaceae</taxon>
        <taxon>Thiocapsa</taxon>
    </lineage>
</organism>
<dbReference type="PANTHER" id="PTHR43792:SF8">
    <property type="entry name" value="[RIBOSOMAL PROTEIN US5]-ALANINE N-ACETYLTRANSFERASE"/>
    <property type="match status" value="1"/>
</dbReference>
<dbReference type="SUPFAM" id="SSF55729">
    <property type="entry name" value="Acyl-CoA N-acyltransferases (Nat)"/>
    <property type="match status" value="1"/>
</dbReference>
<proteinExistence type="inferred from homology"/>
<accession>A0A1H3BN29</accession>
<evidence type="ECO:0000256" key="3">
    <source>
        <dbReference type="ARBA" id="ARBA00038502"/>
    </source>
</evidence>
<dbReference type="GO" id="GO:0016747">
    <property type="term" value="F:acyltransferase activity, transferring groups other than amino-acyl groups"/>
    <property type="evidence" value="ECO:0007669"/>
    <property type="project" value="InterPro"/>
</dbReference>
<dbReference type="Proteomes" id="UP000198816">
    <property type="component" value="Unassembled WGS sequence"/>
</dbReference>
<keyword evidence="6" id="KW-1185">Reference proteome</keyword>
<evidence type="ECO:0000313" key="5">
    <source>
        <dbReference type="EMBL" id="SDX42519.1"/>
    </source>
</evidence>
<evidence type="ECO:0000313" key="6">
    <source>
        <dbReference type="Proteomes" id="UP000198816"/>
    </source>
</evidence>
<keyword evidence="1 5" id="KW-0808">Transferase</keyword>
<dbReference type="Pfam" id="PF13302">
    <property type="entry name" value="Acetyltransf_3"/>
    <property type="match status" value="1"/>
</dbReference>
<name>A0A1H3BN29_THIRO</name>
<evidence type="ECO:0000256" key="1">
    <source>
        <dbReference type="ARBA" id="ARBA00022679"/>
    </source>
</evidence>
<dbReference type="InterPro" id="IPR000182">
    <property type="entry name" value="GNAT_dom"/>
</dbReference>
<evidence type="ECO:0000256" key="2">
    <source>
        <dbReference type="ARBA" id="ARBA00023315"/>
    </source>
</evidence>
<keyword evidence="2" id="KW-0012">Acyltransferase</keyword>
<dbReference type="InterPro" id="IPR016181">
    <property type="entry name" value="Acyl_CoA_acyltransferase"/>
</dbReference>
<gene>
    <name evidence="5" type="ORF">SAMN05421783_12547</name>
</gene>
<dbReference type="AlphaFoldDB" id="A0A1H3BN29"/>
<evidence type="ECO:0000259" key="4">
    <source>
        <dbReference type="Pfam" id="PF13302"/>
    </source>
</evidence>
<dbReference type="EMBL" id="FNNZ01000025">
    <property type="protein sequence ID" value="SDX42519.1"/>
    <property type="molecule type" value="Genomic_DNA"/>
</dbReference>
<reference evidence="6" key="1">
    <citation type="submission" date="2016-10" db="EMBL/GenBank/DDBJ databases">
        <authorList>
            <person name="Varghese N."/>
            <person name="Submissions S."/>
        </authorList>
    </citation>
    <scope>NUCLEOTIDE SEQUENCE [LARGE SCALE GENOMIC DNA]</scope>
    <source>
        <strain evidence="6">DSM 217</strain>
    </source>
</reference>
<dbReference type="InterPro" id="IPR051531">
    <property type="entry name" value="N-acetyltransferase"/>
</dbReference>